<dbReference type="SUPFAM" id="SSF57701">
    <property type="entry name" value="Zn2/Cys6 DNA-binding domain"/>
    <property type="match status" value="1"/>
</dbReference>
<feature type="domain" description="Zn(2)-C6 fungal-type" evidence="7">
    <location>
        <begin position="41"/>
        <end position="70"/>
    </location>
</feature>
<dbReference type="EMBL" id="MU004664">
    <property type="protein sequence ID" value="KAF2647189.1"/>
    <property type="molecule type" value="Genomic_DNA"/>
</dbReference>
<dbReference type="Proteomes" id="UP000799324">
    <property type="component" value="Unassembled WGS sequence"/>
</dbReference>
<evidence type="ECO:0000256" key="3">
    <source>
        <dbReference type="ARBA" id="ARBA00023015"/>
    </source>
</evidence>
<keyword evidence="9" id="KW-1185">Reference proteome</keyword>
<gene>
    <name evidence="8" type="ORF">K491DRAFT_325647</name>
</gene>
<keyword evidence="4" id="KW-0804">Transcription</keyword>
<evidence type="ECO:0000313" key="8">
    <source>
        <dbReference type="EMBL" id="KAF2647189.1"/>
    </source>
</evidence>
<dbReference type="InterPro" id="IPR036864">
    <property type="entry name" value="Zn2-C6_fun-type_DNA-bd_sf"/>
</dbReference>
<dbReference type="PANTHER" id="PTHR47660">
    <property type="entry name" value="TRANSCRIPTION FACTOR WITH C2H2 AND ZN(2)-CYS(6) DNA BINDING DOMAIN (EUROFUNG)-RELATED-RELATED"/>
    <property type="match status" value="1"/>
</dbReference>
<accession>A0A6A6SHE6</accession>
<evidence type="ECO:0000256" key="6">
    <source>
        <dbReference type="SAM" id="MobiDB-lite"/>
    </source>
</evidence>
<protein>
    <recommendedName>
        <fullName evidence="7">Zn(2)-C6 fungal-type domain-containing protein</fullName>
    </recommendedName>
</protein>
<proteinExistence type="predicted"/>
<dbReference type="SMART" id="SM00066">
    <property type="entry name" value="GAL4"/>
    <property type="match status" value="1"/>
</dbReference>
<evidence type="ECO:0000259" key="7">
    <source>
        <dbReference type="PROSITE" id="PS50048"/>
    </source>
</evidence>
<feature type="region of interest" description="Disordered" evidence="6">
    <location>
        <begin position="1"/>
        <end position="38"/>
    </location>
</feature>
<sequence length="394" mass="42767">MSSIRSGRVSRKNGIPHGFVWKLQSPRPNGPKPLTRRPTTACKTCRAAKARCDGLPECGRCTARGLACTYAPTGTQTADTTTSQEQHHNLSADAILATSAPSLHLPFVDSLHSVTSDEGLYPQLPNTMSERSDDTTSWTLNGFDWANIGPQLHGEFPGERNEPLAHTWRTQEHGFDYSLQPLQGDADVFQNGPEATSQELTQVTPSDSVLLGELATPSEAVHRLLSASLPSLTSNCRCREDLASLLPQIDTVLQKKQLDGIHKTTVRVMQKCESVIGCMDCKIACTDLIATMAVLQRTGVCFEYISKASLDGAIRMDFGGMDVPIGDARLRAMLVLNLTSRANDVLDAISDKAQSMLRGYGCNPPSAAQTNVGYLDTVIREFREVLSSTATFTI</sequence>
<dbReference type="PROSITE" id="PS50048">
    <property type="entry name" value="ZN2_CY6_FUNGAL_2"/>
    <property type="match status" value="1"/>
</dbReference>
<evidence type="ECO:0000256" key="5">
    <source>
        <dbReference type="ARBA" id="ARBA00023242"/>
    </source>
</evidence>
<keyword evidence="1" id="KW-0479">Metal-binding</keyword>
<keyword evidence="3" id="KW-0805">Transcription regulation</keyword>
<dbReference type="Gene3D" id="4.10.240.10">
    <property type="entry name" value="Zn(2)-C6 fungal-type DNA-binding domain"/>
    <property type="match status" value="1"/>
</dbReference>
<evidence type="ECO:0000256" key="2">
    <source>
        <dbReference type="ARBA" id="ARBA00022833"/>
    </source>
</evidence>
<dbReference type="InterPro" id="IPR001138">
    <property type="entry name" value="Zn2Cys6_DnaBD"/>
</dbReference>
<dbReference type="Pfam" id="PF00172">
    <property type="entry name" value="Zn_clus"/>
    <property type="match status" value="1"/>
</dbReference>
<dbReference type="PROSITE" id="PS00463">
    <property type="entry name" value="ZN2_CY6_FUNGAL_1"/>
    <property type="match status" value="1"/>
</dbReference>
<evidence type="ECO:0000256" key="1">
    <source>
        <dbReference type="ARBA" id="ARBA00022723"/>
    </source>
</evidence>
<dbReference type="GO" id="GO:0008270">
    <property type="term" value="F:zinc ion binding"/>
    <property type="evidence" value="ECO:0007669"/>
    <property type="project" value="InterPro"/>
</dbReference>
<name>A0A6A6SHE6_9PLEO</name>
<evidence type="ECO:0000313" key="9">
    <source>
        <dbReference type="Proteomes" id="UP000799324"/>
    </source>
</evidence>
<keyword evidence="2" id="KW-0862">Zinc</keyword>
<evidence type="ECO:0000256" key="4">
    <source>
        <dbReference type="ARBA" id="ARBA00023163"/>
    </source>
</evidence>
<reference evidence="8" key="1">
    <citation type="journal article" date="2020" name="Stud. Mycol.">
        <title>101 Dothideomycetes genomes: a test case for predicting lifestyles and emergence of pathogens.</title>
        <authorList>
            <person name="Haridas S."/>
            <person name="Albert R."/>
            <person name="Binder M."/>
            <person name="Bloem J."/>
            <person name="Labutti K."/>
            <person name="Salamov A."/>
            <person name="Andreopoulos B."/>
            <person name="Baker S."/>
            <person name="Barry K."/>
            <person name="Bills G."/>
            <person name="Bluhm B."/>
            <person name="Cannon C."/>
            <person name="Castanera R."/>
            <person name="Culley D."/>
            <person name="Daum C."/>
            <person name="Ezra D."/>
            <person name="Gonzalez J."/>
            <person name="Henrissat B."/>
            <person name="Kuo A."/>
            <person name="Liang C."/>
            <person name="Lipzen A."/>
            <person name="Lutzoni F."/>
            <person name="Magnuson J."/>
            <person name="Mondo S."/>
            <person name="Nolan M."/>
            <person name="Ohm R."/>
            <person name="Pangilinan J."/>
            <person name="Park H.-J."/>
            <person name="Ramirez L."/>
            <person name="Alfaro M."/>
            <person name="Sun H."/>
            <person name="Tritt A."/>
            <person name="Yoshinaga Y."/>
            <person name="Zwiers L.-H."/>
            <person name="Turgeon B."/>
            <person name="Goodwin S."/>
            <person name="Spatafora J."/>
            <person name="Crous P."/>
            <person name="Grigoriev I."/>
        </authorList>
    </citation>
    <scope>NUCLEOTIDE SEQUENCE</scope>
    <source>
        <strain evidence="8">CBS 122681</strain>
    </source>
</reference>
<organism evidence="8 9">
    <name type="scientific">Lophiostoma macrostomum CBS 122681</name>
    <dbReference type="NCBI Taxonomy" id="1314788"/>
    <lineage>
        <taxon>Eukaryota</taxon>
        <taxon>Fungi</taxon>
        <taxon>Dikarya</taxon>
        <taxon>Ascomycota</taxon>
        <taxon>Pezizomycotina</taxon>
        <taxon>Dothideomycetes</taxon>
        <taxon>Pleosporomycetidae</taxon>
        <taxon>Pleosporales</taxon>
        <taxon>Lophiostomataceae</taxon>
        <taxon>Lophiostoma</taxon>
    </lineage>
</organism>
<keyword evidence="5" id="KW-0539">Nucleus</keyword>
<dbReference type="AlphaFoldDB" id="A0A6A6SHE6"/>
<dbReference type="CDD" id="cd00067">
    <property type="entry name" value="GAL4"/>
    <property type="match status" value="1"/>
</dbReference>
<dbReference type="OrthoDB" id="2943660at2759"/>
<dbReference type="GO" id="GO:0000981">
    <property type="term" value="F:DNA-binding transcription factor activity, RNA polymerase II-specific"/>
    <property type="evidence" value="ECO:0007669"/>
    <property type="project" value="InterPro"/>
</dbReference>